<evidence type="ECO:0000313" key="1">
    <source>
        <dbReference type="EMBL" id="GAL71859.1"/>
    </source>
</evidence>
<name>A0A090W8Q8_9FLAO</name>
<dbReference type="InterPro" id="IPR008928">
    <property type="entry name" value="6-hairpin_glycosidase_sf"/>
</dbReference>
<dbReference type="AlphaFoldDB" id="A0A090W8Q8"/>
<dbReference type="Proteomes" id="UP000029646">
    <property type="component" value="Unassembled WGS sequence"/>
</dbReference>
<evidence type="ECO:0000313" key="2">
    <source>
        <dbReference type="Proteomes" id="UP000029646"/>
    </source>
</evidence>
<keyword evidence="1" id="KW-0378">Hydrolase</keyword>
<protein>
    <submittedName>
        <fullName evidence="1">Glucuronyl hydrolase</fullName>
    </submittedName>
</protein>
<dbReference type="PROSITE" id="PS51257">
    <property type="entry name" value="PROKAR_LIPOPROTEIN"/>
    <property type="match status" value="1"/>
</dbReference>
<dbReference type="Gene3D" id="1.50.10.10">
    <property type="match status" value="1"/>
</dbReference>
<accession>A0A090W8Q8</accession>
<dbReference type="GO" id="GO:0016787">
    <property type="term" value="F:hydrolase activity"/>
    <property type="evidence" value="ECO:0007669"/>
    <property type="project" value="UniProtKB-KW"/>
</dbReference>
<sequence>MKKLTILIIATLSIVLSCKNDTATSKEQFKSFTELLPVRYQKLKEYPLDSLAFPRSVTLSNNTIKKVPSKDWTSGFFAGNLWQIYELTGDEAIKTKPKNGLNL</sequence>
<dbReference type="EMBL" id="BBNS01000016">
    <property type="protein sequence ID" value="GAL71859.1"/>
    <property type="molecule type" value="Genomic_DNA"/>
</dbReference>
<dbReference type="GO" id="GO:0005975">
    <property type="term" value="P:carbohydrate metabolic process"/>
    <property type="evidence" value="ECO:0007669"/>
    <property type="project" value="InterPro"/>
</dbReference>
<comment type="caution">
    <text evidence="1">The sequence shown here is derived from an EMBL/GenBank/DDBJ whole genome shotgun (WGS) entry which is preliminary data.</text>
</comment>
<proteinExistence type="predicted"/>
<gene>
    <name evidence="1" type="ORF">JCM19302_1299</name>
</gene>
<dbReference type="InterPro" id="IPR012341">
    <property type="entry name" value="6hp_glycosidase-like_sf"/>
</dbReference>
<dbReference type="SUPFAM" id="SSF48208">
    <property type="entry name" value="Six-hairpin glycosidases"/>
    <property type="match status" value="1"/>
</dbReference>
<organism evidence="1 2">
    <name type="scientific">Jejuia pallidilutea</name>
    <dbReference type="NCBI Taxonomy" id="504487"/>
    <lineage>
        <taxon>Bacteria</taxon>
        <taxon>Pseudomonadati</taxon>
        <taxon>Bacteroidota</taxon>
        <taxon>Flavobacteriia</taxon>
        <taxon>Flavobacteriales</taxon>
        <taxon>Flavobacteriaceae</taxon>
        <taxon>Jejuia</taxon>
    </lineage>
</organism>
<reference evidence="1 2" key="1">
    <citation type="journal article" date="2014" name="Genome Announc.">
        <title>Draft Genome Sequence of Marine Flavobacterium Jejuia pallidilutea Strain 11shimoA1 and Pigmentation Mutants.</title>
        <authorList>
            <person name="Takatani N."/>
            <person name="Nakanishi M."/>
            <person name="Meirelles P."/>
            <person name="Mino S."/>
            <person name="Suda W."/>
            <person name="Oshima K."/>
            <person name="Hattori M."/>
            <person name="Ohkuma M."/>
            <person name="Hosokawa M."/>
            <person name="Miyashita K."/>
            <person name="Thompson F.L."/>
            <person name="Niwa A."/>
            <person name="Sawabe T."/>
            <person name="Sawabe T."/>
        </authorList>
    </citation>
    <scope>NUCLEOTIDE SEQUENCE [LARGE SCALE GENOMIC DNA]</scope>
    <source>
        <strain evidence="2">JCM19302</strain>
    </source>
</reference>
<dbReference type="RefSeq" id="WP_238567236.1">
    <property type="nucleotide sequence ID" value="NZ_BBNS01000016.1"/>
</dbReference>